<evidence type="ECO:0000256" key="1">
    <source>
        <dbReference type="SAM" id="MobiDB-lite"/>
    </source>
</evidence>
<sequence length="110" mass="11357">MDCLCRGAASLGRCAAGSTALGRAADCAARRTGHHARLGPARAFRGRLLPCLVFVDASGHFGGAALSAWGFLMGPKATKTPRTSRGRLNPDPIGGKKGKETTGALPKREN</sequence>
<evidence type="ECO:0000313" key="3">
    <source>
        <dbReference type="Proteomes" id="UP001066276"/>
    </source>
</evidence>
<organism evidence="2 3">
    <name type="scientific">Pleurodeles waltl</name>
    <name type="common">Iberian ribbed newt</name>
    <dbReference type="NCBI Taxonomy" id="8319"/>
    <lineage>
        <taxon>Eukaryota</taxon>
        <taxon>Metazoa</taxon>
        <taxon>Chordata</taxon>
        <taxon>Craniata</taxon>
        <taxon>Vertebrata</taxon>
        <taxon>Euteleostomi</taxon>
        <taxon>Amphibia</taxon>
        <taxon>Batrachia</taxon>
        <taxon>Caudata</taxon>
        <taxon>Salamandroidea</taxon>
        <taxon>Salamandridae</taxon>
        <taxon>Pleurodelinae</taxon>
        <taxon>Pleurodeles</taxon>
    </lineage>
</organism>
<keyword evidence="3" id="KW-1185">Reference proteome</keyword>
<dbReference type="EMBL" id="JANPWB010000013">
    <property type="protein sequence ID" value="KAJ1106903.1"/>
    <property type="molecule type" value="Genomic_DNA"/>
</dbReference>
<gene>
    <name evidence="2" type="ORF">NDU88_004301</name>
</gene>
<proteinExistence type="predicted"/>
<dbReference type="Proteomes" id="UP001066276">
    <property type="component" value="Chromosome 9"/>
</dbReference>
<accession>A0AAV7N122</accession>
<feature type="region of interest" description="Disordered" evidence="1">
    <location>
        <begin position="76"/>
        <end position="110"/>
    </location>
</feature>
<evidence type="ECO:0000313" key="2">
    <source>
        <dbReference type="EMBL" id="KAJ1106903.1"/>
    </source>
</evidence>
<name>A0AAV7N122_PLEWA</name>
<comment type="caution">
    <text evidence="2">The sequence shown here is derived from an EMBL/GenBank/DDBJ whole genome shotgun (WGS) entry which is preliminary data.</text>
</comment>
<dbReference type="AlphaFoldDB" id="A0AAV7N122"/>
<reference evidence="2" key="1">
    <citation type="journal article" date="2022" name="bioRxiv">
        <title>Sequencing and chromosome-scale assembly of the giantPleurodeles waltlgenome.</title>
        <authorList>
            <person name="Brown T."/>
            <person name="Elewa A."/>
            <person name="Iarovenko S."/>
            <person name="Subramanian E."/>
            <person name="Araus A.J."/>
            <person name="Petzold A."/>
            <person name="Susuki M."/>
            <person name="Suzuki K.-i.T."/>
            <person name="Hayashi T."/>
            <person name="Toyoda A."/>
            <person name="Oliveira C."/>
            <person name="Osipova E."/>
            <person name="Leigh N.D."/>
            <person name="Simon A."/>
            <person name="Yun M.H."/>
        </authorList>
    </citation>
    <scope>NUCLEOTIDE SEQUENCE</scope>
    <source>
        <strain evidence="2">20211129_DDA</strain>
        <tissue evidence="2">Liver</tissue>
    </source>
</reference>
<protein>
    <submittedName>
        <fullName evidence="2">Uncharacterized protein</fullName>
    </submittedName>
</protein>